<evidence type="ECO:0000256" key="1">
    <source>
        <dbReference type="ARBA" id="ARBA00022801"/>
    </source>
</evidence>
<dbReference type="OrthoDB" id="9807211at2"/>
<reference evidence="5 6" key="1">
    <citation type="submission" date="2018-08" db="EMBL/GenBank/DDBJ databases">
        <title>Henriciella mobilis sp. nov., isolated from seawater.</title>
        <authorList>
            <person name="Cheng H."/>
            <person name="Wu Y.-H."/>
            <person name="Xu X.-W."/>
            <person name="Guo L.-L."/>
        </authorList>
    </citation>
    <scope>NUCLEOTIDE SEQUENCE [LARGE SCALE GENOMIC DNA]</scope>
    <source>
        <strain evidence="5 6">JN25</strain>
    </source>
</reference>
<protein>
    <submittedName>
        <fullName evidence="5">2'-deoxycytidine 5'-triphosphate deaminase</fullName>
    </submittedName>
</protein>
<evidence type="ECO:0000313" key="5">
    <source>
        <dbReference type="EMBL" id="RIJ30024.1"/>
    </source>
</evidence>
<comment type="caution">
    <text evidence="5">The sequence shown here is derived from an EMBL/GenBank/DDBJ whole genome shotgun (WGS) entry which is preliminary data.</text>
</comment>
<evidence type="ECO:0000259" key="3">
    <source>
        <dbReference type="Pfam" id="PF06559"/>
    </source>
</evidence>
<feature type="domain" description="2'-deoxycytidine 5'-triphosphate deaminase N-terminal" evidence="3">
    <location>
        <begin position="6"/>
        <end position="171"/>
    </location>
</feature>
<proteinExistence type="predicted"/>
<accession>A0A399RHT0</accession>
<keyword evidence="6" id="KW-1185">Reference proteome</keyword>
<dbReference type="PANTHER" id="PTHR42680:SF3">
    <property type="entry name" value="DCTP DEAMINASE"/>
    <property type="match status" value="1"/>
</dbReference>
<dbReference type="SUPFAM" id="SSF51283">
    <property type="entry name" value="dUTPase-like"/>
    <property type="match status" value="2"/>
</dbReference>
<dbReference type="InterPro" id="IPR010550">
    <property type="entry name" value="DCD_N"/>
</dbReference>
<gene>
    <name evidence="5" type="ORF">D1223_05030</name>
</gene>
<dbReference type="GO" id="GO:0008829">
    <property type="term" value="F:dCTP deaminase activity"/>
    <property type="evidence" value="ECO:0007669"/>
    <property type="project" value="InterPro"/>
</dbReference>
<dbReference type="Pfam" id="PF22569">
    <property type="entry name" value="DCD_C"/>
    <property type="match status" value="1"/>
</dbReference>
<dbReference type="CDD" id="cd07557">
    <property type="entry name" value="trimeric_dUTPase"/>
    <property type="match status" value="1"/>
</dbReference>
<evidence type="ECO:0000259" key="4">
    <source>
        <dbReference type="Pfam" id="PF22569"/>
    </source>
</evidence>
<sequence length="341" mass="37251">MAEATPGVLPDTDIAALFETGAIRSTDRLDDDQIQPASLDLRLGPDAYRIRASFLPGPNRSVTDVLQEPGIELHRIDLTVQGAVLETGCVYLVPLMESLRLPPGISGRANPKSSTGRIDVFTRLVTNRGKTFDDIATGYSGPLWLEISPRTFSIFVRPGDRLAQLRLRRGKPQNTSEKTVSIDMQTGDGPVGWRAKRHAPLIDLRGIGRHEVADFWEPLFPHKGRLVLNPDDFYILASRESVKVAGTKAAEMAPIAPELGEFRAHYAGFFDPGFGTNEGGSRAVLEVRSRDVPFILEHGQPVAKLVYEDMAAKPGALYGSATSNYQGQGLKLSKHFQAPKA</sequence>
<dbReference type="EMBL" id="QWFX01000006">
    <property type="protein sequence ID" value="RIJ30024.1"/>
    <property type="molecule type" value="Genomic_DNA"/>
</dbReference>
<evidence type="ECO:0000313" key="6">
    <source>
        <dbReference type="Proteomes" id="UP000266385"/>
    </source>
</evidence>
<feature type="domain" description="2'-deoxycytidine 5'-triphosphate deaminase C-terminal" evidence="4">
    <location>
        <begin position="179"/>
        <end position="336"/>
    </location>
</feature>
<dbReference type="Pfam" id="PF06559">
    <property type="entry name" value="DCD_N"/>
    <property type="match status" value="1"/>
</dbReference>
<organism evidence="5 6">
    <name type="scientific">Henriciella mobilis</name>
    <dbReference type="NCBI Taxonomy" id="2305467"/>
    <lineage>
        <taxon>Bacteria</taxon>
        <taxon>Pseudomonadati</taxon>
        <taxon>Pseudomonadota</taxon>
        <taxon>Alphaproteobacteria</taxon>
        <taxon>Hyphomonadales</taxon>
        <taxon>Hyphomonadaceae</taxon>
        <taxon>Henriciella</taxon>
    </lineage>
</organism>
<dbReference type="GO" id="GO:0009394">
    <property type="term" value="P:2'-deoxyribonucleotide metabolic process"/>
    <property type="evidence" value="ECO:0007669"/>
    <property type="project" value="InterPro"/>
</dbReference>
<dbReference type="InterPro" id="IPR053811">
    <property type="entry name" value="DCD_C"/>
</dbReference>
<keyword evidence="1" id="KW-0378">Hydrolase</keyword>
<evidence type="ECO:0000256" key="2">
    <source>
        <dbReference type="ARBA" id="ARBA00023080"/>
    </source>
</evidence>
<dbReference type="Proteomes" id="UP000266385">
    <property type="component" value="Unassembled WGS sequence"/>
</dbReference>
<name>A0A399RHT0_9PROT</name>
<dbReference type="InterPro" id="IPR036157">
    <property type="entry name" value="dUTPase-like_sf"/>
</dbReference>
<dbReference type="NCBIfam" id="NF005734">
    <property type="entry name" value="PRK07559.1"/>
    <property type="match status" value="1"/>
</dbReference>
<keyword evidence="2" id="KW-0546">Nucleotide metabolism</keyword>
<dbReference type="AlphaFoldDB" id="A0A399RHT0"/>
<dbReference type="RefSeq" id="WP_119375343.1">
    <property type="nucleotide sequence ID" value="NZ_QWFX01000006.1"/>
</dbReference>
<dbReference type="PANTHER" id="PTHR42680">
    <property type="entry name" value="DCTP DEAMINASE"/>
    <property type="match status" value="1"/>
</dbReference>
<dbReference type="InterPro" id="IPR033704">
    <property type="entry name" value="dUTPase_trimeric"/>
</dbReference>
<dbReference type="Gene3D" id="2.70.40.10">
    <property type="match status" value="2"/>
</dbReference>